<feature type="transmembrane region" description="Helical" evidence="1">
    <location>
        <begin position="63"/>
        <end position="88"/>
    </location>
</feature>
<evidence type="ECO:0000313" key="2">
    <source>
        <dbReference type="EMBL" id="CAG7838314.1"/>
    </source>
</evidence>
<reference evidence="2" key="1">
    <citation type="submission" date="2021-06" db="EMBL/GenBank/DDBJ databases">
        <authorList>
            <person name="Hodson N. C."/>
            <person name="Mongue J. A."/>
            <person name="Jaron S. K."/>
        </authorList>
    </citation>
    <scope>NUCLEOTIDE SEQUENCE</scope>
</reference>
<accession>A0A8J2LSN4</accession>
<organism evidence="2 3">
    <name type="scientific">Allacma fusca</name>
    <dbReference type="NCBI Taxonomy" id="39272"/>
    <lineage>
        <taxon>Eukaryota</taxon>
        <taxon>Metazoa</taxon>
        <taxon>Ecdysozoa</taxon>
        <taxon>Arthropoda</taxon>
        <taxon>Hexapoda</taxon>
        <taxon>Collembola</taxon>
        <taxon>Symphypleona</taxon>
        <taxon>Sminthuridae</taxon>
        <taxon>Allacma</taxon>
    </lineage>
</organism>
<evidence type="ECO:0000313" key="3">
    <source>
        <dbReference type="Proteomes" id="UP000708208"/>
    </source>
</evidence>
<protein>
    <submittedName>
        <fullName evidence="2">Uncharacterized protein</fullName>
    </submittedName>
</protein>
<name>A0A8J2LSN4_9HEXA</name>
<keyword evidence="1" id="KW-0812">Transmembrane</keyword>
<dbReference type="Proteomes" id="UP000708208">
    <property type="component" value="Unassembled WGS sequence"/>
</dbReference>
<keyword evidence="1" id="KW-0472">Membrane</keyword>
<dbReference type="AlphaFoldDB" id="A0A8J2LSN4"/>
<keyword evidence="1" id="KW-1133">Transmembrane helix</keyword>
<gene>
    <name evidence="2" type="ORF">AFUS01_LOCUS47297</name>
</gene>
<sequence length="178" mass="19656">MANSVWCCGVRLWTTVIAWCQIVVTLIESVLLTILLIELILLGPEKLKAQFFQDATDGAVSEFVFNILMLIYQLLMALIGLIFGALLLKGAVNENIKYLKLWLIFAMLTMVYSIIAVGVQGFQARYSKSSVEVIGLIVSAAVTVAFNGLSIYAVQDLIQEIKQTDGHDDQQPLITEEA</sequence>
<feature type="transmembrane region" description="Helical" evidence="1">
    <location>
        <begin position="100"/>
        <end position="122"/>
    </location>
</feature>
<feature type="transmembrane region" description="Helical" evidence="1">
    <location>
        <begin position="134"/>
        <end position="154"/>
    </location>
</feature>
<proteinExistence type="predicted"/>
<comment type="caution">
    <text evidence="2">The sequence shown here is derived from an EMBL/GenBank/DDBJ whole genome shotgun (WGS) entry which is preliminary data.</text>
</comment>
<dbReference type="EMBL" id="CAJVCH010571704">
    <property type="protein sequence ID" value="CAG7838314.1"/>
    <property type="molecule type" value="Genomic_DNA"/>
</dbReference>
<evidence type="ECO:0000256" key="1">
    <source>
        <dbReference type="SAM" id="Phobius"/>
    </source>
</evidence>
<feature type="transmembrane region" description="Helical" evidence="1">
    <location>
        <begin position="12"/>
        <end position="43"/>
    </location>
</feature>
<keyword evidence="3" id="KW-1185">Reference proteome</keyword>